<evidence type="ECO:0000313" key="3">
    <source>
        <dbReference type="WBParaSite" id="MBELARI_LOCUS21076"/>
    </source>
</evidence>
<feature type="transmembrane region" description="Helical" evidence="1">
    <location>
        <begin position="131"/>
        <end position="152"/>
    </location>
</feature>
<keyword evidence="2" id="KW-1185">Reference proteome</keyword>
<feature type="transmembrane region" description="Helical" evidence="1">
    <location>
        <begin position="86"/>
        <end position="111"/>
    </location>
</feature>
<feature type="transmembrane region" description="Helical" evidence="1">
    <location>
        <begin position="159"/>
        <end position="177"/>
    </location>
</feature>
<organism evidence="2 3">
    <name type="scientific">Mesorhabditis belari</name>
    <dbReference type="NCBI Taxonomy" id="2138241"/>
    <lineage>
        <taxon>Eukaryota</taxon>
        <taxon>Metazoa</taxon>
        <taxon>Ecdysozoa</taxon>
        <taxon>Nematoda</taxon>
        <taxon>Chromadorea</taxon>
        <taxon>Rhabditida</taxon>
        <taxon>Rhabditina</taxon>
        <taxon>Rhabditomorpha</taxon>
        <taxon>Rhabditoidea</taxon>
        <taxon>Rhabditidae</taxon>
        <taxon>Mesorhabditinae</taxon>
        <taxon>Mesorhabditis</taxon>
    </lineage>
</organism>
<dbReference type="Proteomes" id="UP000887575">
    <property type="component" value="Unassembled WGS sequence"/>
</dbReference>
<dbReference type="WBParaSite" id="MBELARI_LOCUS21076">
    <property type="protein sequence ID" value="MBELARI_LOCUS21076"/>
    <property type="gene ID" value="MBELARI_LOCUS21076"/>
</dbReference>
<sequence>MTENNEERPVSYFLEITKDETATRTGPIVPSYDNVVSGVTSGEPPVYTLSDQSVPYNVDLPPSYEMEHRCALTTESWPIVGKRKKVIYTCALIGLPLPPLINIAGLCIILSDIHSNPVQYESNAESLVRVGIGVDVFLGCMMLLCVVLGLIGIFKKKPIALQVMTYILVFLAGLYAYTGVYSMFVLDVLGIVIAIGMVIWLSALVFLTRLHQRRMFLCMKCY</sequence>
<keyword evidence="1" id="KW-1133">Transmembrane helix</keyword>
<accession>A0AAF3F3E8</accession>
<reference evidence="3" key="1">
    <citation type="submission" date="2024-02" db="UniProtKB">
        <authorList>
            <consortium name="WormBaseParasite"/>
        </authorList>
    </citation>
    <scope>IDENTIFICATION</scope>
</reference>
<name>A0AAF3F3E8_9BILA</name>
<keyword evidence="1" id="KW-0812">Transmembrane</keyword>
<feature type="transmembrane region" description="Helical" evidence="1">
    <location>
        <begin position="183"/>
        <end position="207"/>
    </location>
</feature>
<evidence type="ECO:0000313" key="2">
    <source>
        <dbReference type="Proteomes" id="UP000887575"/>
    </source>
</evidence>
<evidence type="ECO:0000256" key="1">
    <source>
        <dbReference type="SAM" id="Phobius"/>
    </source>
</evidence>
<proteinExistence type="predicted"/>
<keyword evidence="1" id="KW-0472">Membrane</keyword>
<protein>
    <submittedName>
        <fullName evidence="3">Uncharacterized protein</fullName>
    </submittedName>
</protein>
<dbReference type="AlphaFoldDB" id="A0AAF3F3E8"/>